<dbReference type="Pfam" id="PF00498">
    <property type="entry name" value="FHA"/>
    <property type="match status" value="1"/>
</dbReference>
<comment type="caution">
    <text evidence="4">The sequence shown here is derived from an EMBL/GenBank/DDBJ whole genome shotgun (WGS) entry which is preliminary data.</text>
</comment>
<dbReference type="InterPro" id="IPR000253">
    <property type="entry name" value="FHA_dom"/>
</dbReference>
<accession>A0ABS4WX60</accession>
<proteinExistence type="predicted"/>
<name>A0ABS4WX60_9MICO</name>
<organism evidence="4 5">
    <name type="scientific">Brachybacterium sacelli</name>
    <dbReference type="NCBI Taxonomy" id="173364"/>
    <lineage>
        <taxon>Bacteria</taxon>
        <taxon>Bacillati</taxon>
        <taxon>Actinomycetota</taxon>
        <taxon>Actinomycetes</taxon>
        <taxon>Micrococcales</taxon>
        <taxon>Dermabacteraceae</taxon>
        <taxon>Brachybacterium</taxon>
    </lineage>
</organism>
<dbReference type="InterPro" id="IPR042287">
    <property type="entry name" value="FhaA_N_sf"/>
</dbReference>
<protein>
    <recommendedName>
        <fullName evidence="3">FHA domain-containing protein</fullName>
    </recommendedName>
</protein>
<dbReference type="CDD" id="cd00060">
    <property type="entry name" value="FHA"/>
    <property type="match status" value="1"/>
</dbReference>
<dbReference type="InterPro" id="IPR008984">
    <property type="entry name" value="SMAD_FHA_dom_sf"/>
</dbReference>
<dbReference type="EMBL" id="JAGIOD010000001">
    <property type="protein sequence ID" value="MBP2380079.1"/>
    <property type="molecule type" value="Genomic_DNA"/>
</dbReference>
<evidence type="ECO:0000256" key="1">
    <source>
        <dbReference type="ARBA" id="ARBA00022553"/>
    </source>
</evidence>
<dbReference type="PANTHER" id="PTHR23308">
    <property type="entry name" value="NUCLEAR INHIBITOR OF PROTEIN PHOSPHATASE-1"/>
    <property type="match status" value="1"/>
</dbReference>
<feature type="region of interest" description="Disordered" evidence="2">
    <location>
        <begin position="113"/>
        <end position="139"/>
    </location>
</feature>
<evidence type="ECO:0000259" key="3">
    <source>
        <dbReference type="PROSITE" id="PS50006"/>
    </source>
</evidence>
<dbReference type="InterPro" id="IPR022128">
    <property type="entry name" value="FhaA_N"/>
</dbReference>
<feature type="compositionally biased region" description="Basic and acidic residues" evidence="2">
    <location>
        <begin position="113"/>
        <end position="122"/>
    </location>
</feature>
<reference evidence="4 5" key="1">
    <citation type="submission" date="2021-03" db="EMBL/GenBank/DDBJ databases">
        <title>Sequencing the genomes of 1000 actinobacteria strains.</title>
        <authorList>
            <person name="Klenk H.-P."/>
        </authorList>
    </citation>
    <scope>NUCLEOTIDE SEQUENCE [LARGE SCALE GENOMIC DNA]</scope>
    <source>
        <strain evidence="4 5">DSM 14566</strain>
    </source>
</reference>
<dbReference type="RefSeq" id="WP_209897688.1">
    <property type="nucleotide sequence ID" value="NZ_BAAAJW010000016.1"/>
</dbReference>
<keyword evidence="5" id="KW-1185">Reference proteome</keyword>
<dbReference type="PROSITE" id="PS50006">
    <property type="entry name" value="FHA_DOMAIN"/>
    <property type="match status" value="1"/>
</dbReference>
<dbReference type="Gene3D" id="3.30.2320.60">
    <property type="entry name" value="FhaA, phosphopeptide-binding domain (DUF3662)"/>
    <property type="match status" value="1"/>
</dbReference>
<sequence length="246" mass="26686">MGILDRIERGLDRGVTSVFSPGRGQLKPLDLAQGLKRECDDQIQVLDRTRTLAPNVYTIYLHSQDFERFNSWQDTLIDELQRVLMEHAEKQRYMFVGGVHVDLAADDEVRAGRFETESRTERGSVAPATGAARSESGGSPIVEIDGQQYLLTGPVTVIGRGGDADIILEDTGVSRHHLELRTDPTPAANQPGGAGALVATDLGSTNGTFVDGERISTPVTLQDRSLIKVGRTRLTVLLPAAGPVSW</sequence>
<evidence type="ECO:0000256" key="2">
    <source>
        <dbReference type="SAM" id="MobiDB-lite"/>
    </source>
</evidence>
<feature type="domain" description="FHA" evidence="3">
    <location>
        <begin position="156"/>
        <end position="215"/>
    </location>
</feature>
<dbReference type="InterPro" id="IPR050923">
    <property type="entry name" value="Cell_Proc_Reg/RNA_Proc"/>
</dbReference>
<evidence type="ECO:0000313" key="4">
    <source>
        <dbReference type="EMBL" id="MBP2380079.1"/>
    </source>
</evidence>
<dbReference type="Gene3D" id="2.60.200.20">
    <property type="match status" value="1"/>
</dbReference>
<dbReference type="SMART" id="SM00240">
    <property type="entry name" value="FHA"/>
    <property type="match status" value="1"/>
</dbReference>
<gene>
    <name evidence="4" type="ORF">JOF43_000036</name>
</gene>
<keyword evidence="1" id="KW-0597">Phosphoprotein</keyword>
<dbReference type="Proteomes" id="UP001519290">
    <property type="component" value="Unassembled WGS sequence"/>
</dbReference>
<evidence type="ECO:0000313" key="5">
    <source>
        <dbReference type="Proteomes" id="UP001519290"/>
    </source>
</evidence>
<dbReference type="SUPFAM" id="SSF49879">
    <property type="entry name" value="SMAD/FHA domain"/>
    <property type="match status" value="1"/>
</dbReference>
<dbReference type="Pfam" id="PF12401">
    <property type="entry name" value="FhaA_N"/>
    <property type="match status" value="1"/>
</dbReference>